<keyword evidence="8" id="KW-1185">Reference proteome</keyword>
<dbReference type="AlphaFoldDB" id="A0A067QX93"/>
<evidence type="ECO:0000259" key="6">
    <source>
        <dbReference type="Pfam" id="PF00135"/>
    </source>
</evidence>
<sequence length="606" mass="67705">MCSSGGRVSKPVSLSGLPTLDLRIYIRKKPYVCSDSDMYLKAVFCLLGVLALKTNASRRVDTSPVVTTVQGALRGSVIKSRLGRSIYSFRGVRFAEPPVGNRRFQPPVPLESWQGIRNATEDGASCPQPESTYFVPTSEDCLFLNVFTTKLPAGHHNPNRAVMVYFHPGGFYGQTGHSKLFGPQYIMDHDIVLVITNYRLGALGFLSTGDDVLPGNYGMKDQVATLLWVKQNIAAFGGNPESVTIAGYSAGSISVMLHMVSPMSEGLFHQGIAMSGSSFPKQISEFNPFPLASRQAALLNCPTDTSQHIKDCLLKKDAQEIASSLFGLTEWANEPISSYFPVIERVTRGERFLEANSTDLFLSGKFAQVPLITGMTKDEFSYKALPVILNSSWAEDMENNFDYVAPIAFGYERDTERSRVISQELKRVFLKDQPLTNASLSDLGDLFSDAIIRFPEDIASKLISRLSSAPLYYYRFSYQGRYSTVYRPQTSIPYGVVHHDDQMYLFFMSAIVPYFTPEDPETKIVERQTKMWANFIQTGNPTPEKSDLFDNVIWQALTPTKLAYLDINSHLKMKEGLLQERMAVWERLFPLPTLPQSSNNNSQKKG</sequence>
<dbReference type="eggNOG" id="KOG1516">
    <property type="taxonomic scope" value="Eukaryota"/>
</dbReference>
<organism evidence="7 8">
    <name type="scientific">Zootermopsis nevadensis</name>
    <name type="common">Dampwood termite</name>
    <dbReference type="NCBI Taxonomy" id="136037"/>
    <lineage>
        <taxon>Eukaryota</taxon>
        <taxon>Metazoa</taxon>
        <taxon>Ecdysozoa</taxon>
        <taxon>Arthropoda</taxon>
        <taxon>Hexapoda</taxon>
        <taxon>Insecta</taxon>
        <taxon>Pterygota</taxon>
        <taxon>Neoptera</taxon>
        <taxon>Polyneoptera</taxon>
        <taxon>Dictyoptera</taxon>
        <taxon>Blattodea</taxon>
        <taxon>Blattoidea</taxon>
        <taxon>Termitoidae</taxon>
        <taxon>Termopsidae</taxon>
        <taxon>Zootermopsis</taxon>
    </lineage>
</organism>
<evidence type="ECO:0000256" key="3">
    <source>
        <dbReference type="ARBA" id="ARBA00022801"/>
    </source>
</evidence>
<dbReference type="OMA" id="SRMFTED"/>
<evidence type="ECO:0000256" key="1">
    <source>
        <dbReference type="ARBA" id="ARBA00005964"/>
    </source>
</evidence>
<dbReference type="Pfam" id="PF00135">
    <property type="entry name" value="COesterase"/>
    <property type="match status" value="1"/>
</dbReference>
<dbReference type="PANTHER" id="PTHR43142:SF1">
    <property type="entry name" value="CARBOXYLIC ESTER HYDROLASE"/>
    <property type="match status" value="1"/>
</dbReference>
<dbReference type="Proteomes" id="UP000027135">
    <property type="component" value="Unassembled WGS sequence"/>
</dbReference>
<dbReference type="GO" id="GO:0052689">
    <property type="term" value="F:carboxylic ester hydrolase activity"/>
    <property type="evidence" value="ECO:0007669"/>
    <property type="project" value="UniProtKB-KW"/>
</dbReference>
<name>A0A067QX93_ZOONE</name>
<evidence type="ECO:0000256" key="4">
    <source>
        <dbReference type="ARBA" id="ARBA00023180"/>
    </source>
</evidence>
<dbReference type="FunFam" id="3.40.50.1820:FF:000155">
    <property type="entry name" value="Carboxylic ester hydrolase"/>
    <property type="match status" value="1"/>
</dbReference>
<dbReference type="SUPFAM" id="SSF53474">
    <property type="entry name" value="alpha/beta-Hydrolases"/>
    <property type="match status" value="1"/>
</dbReference>
<dbReference type="InterPro" id="IPR019826">
    <property type="entry name" value="Carboxylesterase_B_AS"/>
</dbReference>
<dbReference type="ESTHER" id="zoone-a0a067qx93">
    <property type="family name" value="Carb_B_Arthropoda"/>
</dbReference>
<accession>A0A067QX93</accession>
<dbReference type="FunCoup" id="A0A067QX93">
    <property type="interactions" value="54"/>
</dbReference>
<proteinExistence type="inferred from homology"/>
<evidence type="ECO:0000256" key="2">
    <source>
        <dbReference type="ARBA" id="ARBA00022487"/>
    </source>
</evidence>
<feature type="domain" description="Carboxylesterase type B" evidence="6">
    <location>
        <begin position="63"/>
        <end position="585"/>
    </location>
</feature>
<evidence type="ECO:0000313" key="7">
    <source>
        <dbReference type="EMBL" id="KDR14817.1"/>
    </source>
</evidence>
<dbReference type="InterPro" id="IPR002018">
    <property type="entry name" value="CarbesteraseB"/>
</dbReference>
<dbReference type="Gene3D" id="3.40.50.1820">
    <property type="entry name" value="alpha/beta hydrolase"/>
    <property type="match status" value="1"/>
</dbReference>
<dbReference type="InParanoid" id="A0A067QX93"/>
<keyword evidence="4" id="KW-0325">Glycoprotein</keyword>
<reference evidence="7 8" key="1">
    <citation type="journal article" date="2014" name="Nat. Commun.">
        <title>Molecular traces of alternative social organization in a termite genome.</title>
        <authorList>
            <person name="Terrapon N."/>
            <person name="Li C."/>
            <person name="Robertson H.M."/>
            <person name="Ji L."/>
            <person name="Meng X."/>
            <person name="Booth W."/>
            <person name="Chen Z."/>
            <person name="Childers C.P."/>
            <person name="Glastad K.M."/>
            <person name="Gokhale K."/>
            <person name="Gowin J."/>
            <person name="Gronenberg W."/>
            <person name="Hermansen R.A."/>
            <person name="Hu H."/>
            <person name="Hunt B.G."/>
            <person name="Huylmans A.K."/>
            <person name="Khalil S.M."/>
            <person name="Mitchell R.D."/>
            <person name="Munoz-Torres M.C."/>
            <person name="Mustard J.A."/>
            <person name="Pan H."/>
            <person name="Reese J.T."/>
            <person name="Scharf M.E."/>
            <person name="Sun F."/>
            <person name="Vogel H."/>
            <person name="Xiao J."/>
            <person name="Yang W."/>
            <person name="Yang Z."/>
            <person name="Yang Z."/>
            <person name="Zhou J."/>
            <person name="Zhu J."/>
            <person name="Brent C.S."/>
            <person name="Elsik C.G."/>
            <person name="Goodisman M.A."/>
            <person name="Liberles D.A."/>
            <person name="Roe R.M."/>
            <person name="Vargo E.L."/>
            <person name="Vilcinskas A."/>
            <person name="Wang J."/>
            <person name="Bornberg-Bauer E."/>
            <person name="Korb J."/>
            <person name="Zhang G."/>
            <person name="Liebig J."/>
        </authorList>
    </citation>
    <scope>NUCLEOTIDE SEQUENCE [LARGE SCALE GENOMIC DNA]</scope>
    <source>
        <tissue evidence="7">Whole organism</tissue>
    </source>
</reference>
<keyword evidence="2" id="KW-0719">Serine esterase</keyword>
<gene>
    <name evidence="7" type="ORF">L798_11264</name>
</gene>
<dbReference type="PROSITE" id="PS00122">
    <property type="entry name" value="CARBOXYLESTERASE_B_1"/>
    <property type="match status" value="1"/>
</dbReference>
<evidence type="ECO:0000256" key="5">
    <source>
        <dbReference type="RuleBase" id="RU361235"/>
    </source>
</evidence>
<protein>
    <recommendedName>
        <fullName evidence="5">Carboxylic ester hydrolase</fullName>
        <ecNumber evidence="5">3.1.1.-</ecNumber>
    </recommendedName>
</protein>
<dbReference type="EC" id="3.1.1.-" evidence="5"/>
<keyword evidence="3 5" id="KW-0378">Hydrolase</keyword>
<dbReference type="InterPro" id="IPR029058">
    <property type="entry name" value="AB_hydrolase_fold"/>
</dbReference>
<dbReference type="EMBL" id="KK852861">
    <property type="protein sequence ID" value="KDR14817.1"/>
    <property type="molecule type" value="Genomic_DNA"/>
</dbReference>
<evidence type="ECO:0000313" key="8">
    <source>
        <dbReference type="Proteomes" id="UP000027135"/>
    </source>
</evidence>
<comment type="similarity">
    <text evidence="1 5">Belongs to the type-B carboxylesterase/lipase family.</text>
</comment>
<dbReference type="STRING" id="136037.A0A067QX93"/>
<dbReference type="PANTHER" id="PTHR43142">
    <property type="entry name" value="CARBOXYLIC ESTER HYDROLASE"/>
    <property type="match status" value="1"/>
</dbReference>